<reference evidence="1" key="1">
    <citation type="submission" date="2022-10" db="EMBL/GenBank/DDBJ databases">
        <title>Completed Genome Sequence of two octocoral isolated bacterium, Endozoicomonas euniceicola EF212T and Endozoicomonas gorgoniicola PS125T.</title>
        <authorList>
            <person name="Chiou Y.-J."/>
            <person name="Chen Y.-H."/>
        </authorList>
    </citation>
    <scope>NUCLEOTIDE SEQUENCE</scope>
    <source>
        <strain evidence="1">EF212</strain>
    </source>
</reference>
<evidence type="ECO:0000313" key="2">
    <source>
        <dbReference type="Proteomes" id="UP001163255"/>
    </source>
</evidence>
<sequence>MMIYEVNCMIPQSRQDEFLVWLELHVKQLLKIGGFEDATISRLQEDDRLPEAHVGFCVQYFLEDQSVFDRYIADYAPAMREDGANRFGDDLKIYRRLMSRPVFSS</sequence>
<dbReference type="Proteomes" id="UP001163255">
    <property type="component" value="Chromosome"/>
</dbReference>
<gene>
    <name evidence="1" type="ORF">NX720_21740</name>
</gene>
<keyword evidence="2" id="KW-1185">Reference proteome</keyword>
<proteinExistence type="predicted"/>
<organism evidence="1 2">
    <name type="scientific">Endozoicomonas euniceicola</name>
    <dbReference type="NCBI Taxonomy" id="1234143"/>
    <lineage>
        <taxon>Bacteria</taxon>
        <taxon>Pseudomonadati</taxon>
        <taxon>Pseudomonadota</taxon>
        <taxon>Gammaproteobacteria</taxon>
        <taxon>Oceanospirillales</taxon>
        <taxon>Endozoicomonadaceae</taxon>
        <taxon>Endozoicomonas</taxon>
    </lineage>
</organism>
<dbReference type="RefSeq" id="WP_262597453.1">
    <property type="nucleotide sequence ID" value="NZ_CP103300.1"/>
</dbReference>
<dbReference type="EMBL" id="CP103300">
    <property type="protein sequence ID" value="UYM15442.1"/>
    <property type="molecule type" value="Genomic_DNA"/>
</dbReference>
<dbReference type="InterPro" id="IPR025563">
    <property type="entry name" value="DUF4286"/>
</dbReference>
<name>A0ABY6GRR6_9GAMM</name>
<protein>
    <submittedName>
        <fullName evidence="1">DUF4286 family protein</fullName>
    </submittedName>
</protein>
<dbReference type="Pfam" id="PF14114">
    <property type="entry name" value="DUF4286"/>
    <property type="match status" value="1"/>
</dbReference>
<accession>A0ABY6GRR6</accession>
<evidence type="ECO:0000313" key="1">
    <source>
        <dbReference type="EMBL" id="UYM15442.1"/>
    </source>
</evidence>